<protein>
    <recommendedName>
        <fullName evidence="1">Mitochondrial import inner membrane translocase subunit TIM50</fullName>
    </recommendedName>
</protein>
<reference evidence="3 4" key="1">
    <citation type="journal article" date="2018" name="Front. Microbiol.">
        <title>Prospects for Fungal Bioremediation of Acidic Radioactive Waste Sites: Characterization and Genome Sequence of Rhodotorula taiwanensis MD1149.</title>
        <authorList>
            <person name="Tkavc R."/>
            <person name="Matrosova V.Y."/>
            <person name="Grichenko O.E."/>
            <person name="Gostincar C."/>
            <person name="Volpe R.P."/>
            <person name="Klimenkova P."/>
            <person name="Gaidamakova E.K."/>
            <person name="Zhou C.E."/>
            <person name="Stewart B.J."/>
            <person name="Lyman M.G."/>
            <person name="Malfatti S.A."/>
            <person name="Rubinfeld B."/>
            <person name="Courtot M."/>
            <person name="Singh J."/>
            <person name="Dalgard C.L."/>
            <person name="Hamilton T."/>
            <person name="Frey K.G."/>
            <person name="Gunde-Cimerman N."/>
            <person name="Dugan L."/>
            <person name="Daly M.J."/>
        </authorList>
    </citation>
    <scope>NUCLEOTIDE SEQUENCE [LARGE SCALE GENOMIC DNA]</scope>
    <source>
        <strain evidence="3 4">MD1149</strain>
    </source>
</reference>
<dbReference type="Gene3D" id="3.40.50.1000">
    <property type="entry name" value="HAD superfamily/HAD-like"/>
    <property type="match status" value="1"/>
</dbReference>
<feature type="domain" description="FCP1 homology" evidence="2">
    <location>
        <begin position="152"/>
        <end position="327"/>
    </location>
</feature>
<keyword evidence="1" id="KW-0653">Protein transport</keyword>
<evidence type="ECO:0000259" key="2">
    <source>
        <dbReference type="PROSITE" id="PS50969"/>
    </source>
</evidence>
<dbReference type="EMBL" id="PJQD01000001">
    <property type="protein sequence ID" value="POY76827.1"/>
    <property type="molecule type" value="Genomic_DNA"/>
</dbReference>
<comment type="function">
    <text evidence="1">Essential component of the TIM23 complex, a complex that mediates the translocation of transit peptide-containing proteins across the mitochondrial inner membrane.</text>
</comment>
<dbReference type="AlphaFoldDB" id="A0A2S5BJ77"/>
<dbReference type="SMART" id="SM00577">
    <property type="entry name" value="CPDc"/>
    <property type="match status" value="1"/>
</dbReference>
<evidence type="ECO:0000313" key="4">
    <source>
        <dbReference type="Proteomes" id="UP000237144"/>
    </source>
</evidence>
<comment type="similarity">
    <text evidence="1">Belongs to the TIM50 family.</text>
</comment>
<comment type="subcellular location">
    <subcellularLocation>
        <location evidence="1">Mitochondrion inner membrane</location>
        <topology evidence="1">Single-pass membrane protein</topology>
    </subcellularLocation>
</comment>
<dbReference type="InterPro" id="IPR050365">
    <property type="entry name" value="TIM50"/>
</dbReference>
<name>A0A2S5BJ77_9BASI</name>
<dbReference type="InterPro" id="IPR036412">
    <property type="entry name" value="HAD-like_sf"/>
</dbReference>
<accession>A0A2S5BJ77</accession>
<evidence type="ECO:0000256" key="1">
    <source>
        <dbReference type="RuleBase" id="RU365079"/>
    </source>
</evidence>
<sequence length="386" mass="42742">MAGPVVFTSQRKRKDSLFGEGNDLTIAPNLGFGADMLSQFPAAARKAMPRDARDMMLNPLGGLSTSLAGLGISGLSRGESDCGDCGRSRCPFCRESGTPSTALAPTVFKSGPASLNMRPSLRDPTMKHLDGPVEPSASYLRRVAVPSRVVRGGVMRPLLVLSLDGVLDCRLPYHLSGGYMDVLKRPYLDTFLRYVLNLQLPWAVCFYTSLDKETAEQTLRQLRGPTGGPERDERDGVVGLFARDDMRQGWKGGELEVKDLEVLWAGLMKEENIQWGVENTVVVTDYPGHYKLQPANFVLSPSMKYISNRPAAEDNFLLLMIAVLRDLETESNFAFHIHESKYNTLDFWTSEQPDKLNERNAYLADAVAICADKRITIRALTGNLYK</sequence>
<organism evidence="3 4">
    <name type="scientific">Rhodotorula taiwanensis</name>
    <dbReference type="NCBI Taxonomy" id="741276"/>
    <lineage>
        <taxon>Eukaryota</taxon>
        <taxon>Fungi</taxon>
        <taxon>Dikarya</taxon>
        <taxon>Basidiomycota</taxon>
        <taxon>Pucciniomycotina</taxon>
        <taxon>Microbotryomycetes</taxon>
        <taxon>Sporidiobolales</taxon>
        <taxon>Sporidiobolaceae</taxon>
        <taxon>Rhodotorula</taxon>
    </lineage>
</organism>
<dbReference type="STRING" id="741276.A0A2S5BJ77"/>
<dbReference type="Pfam" id="PF03031">
    <property type="entry name" value="NIF"/>
    <property type="match status" value="1"/>
</dbReference>
<dbReference type="InterPro" id="IPR004274">
    <property type="entry name" value="FCP1_dom"/>
</dbReference>
<dbReference type="PROSITE" id="PS50969">
    <property type="entry name" value="FCP1"/>
    <property type="match status" value="1"/>
</dbReference>
<dbReference type="SUPFAM" id="SSF56784">
    <property type="entry name" value="HAD-like"/>
    <property type="match status" value="1"/>
</dbReference>
<proteinExistence type="inferred from homology"/>
<keyword evidence="1" id="KW-0811">Translocation</keyword>
<gene>
    <name evidence="3" type="ORF">BMF94_0079</name>
</gene>
<keyword evidence="1" id="KW-0496">Mitochondrion</keyword>
<dbReference type="GO" id="GO:0005744">
    <property type="term" value="C:TIM23 mitochondrial import inner membrane translocase complex"/>
    <property type="evidence" value="ECO:0007669"/>
    <property type="project" value="UniProtKB-UniRule"/>
</dbReference>
<keyword evidence="1" id="KW-0809">Transit peptide</keyword>
<dbReference type="OrthoDB" id="1711508at2759"/>
<evidence type="ECO:0000313" key="3">
    <source>
        <dbReference type="EMBL" id="POY76827.1"/>
    </source>
</evidence>
<dbReference type="Proteomes" id="UP000237144">
    <property type="component" value="Unassembled WGS sequence"/>
</dbReference>
<comment type="subunit">
    <text evidence="1">Component of the TIM23 complex.</text>
</comment>
<keyword evidence="1" id="KW-0813">Transport</keyword>
<keyword evidence="4" id="KW-1185">Reference proteome</keyword>
<comment type="caution">
    <text evidence="3">The sequence shown here is derived from an EMBL/GenBank/DDBJ whole genome shotgun (WGS) entry which is preliminary data.</text>
</comment>
<dbReference type="InterPro" id="IPR023214">
    <property type="entry name" value="HAD_sf"/>
</dbReference>
<dbReference type="PANTHER" id="PTHR12210">
    <property type="entry name" value="DULLARD PROTEIN PHOSPHATASE"/>
    <property type="match status" value="1"/>
</dbReference>
<dbReference type="GO" id="GO:0015031">
    <property type="term" value="P:protein transport"/>
    <property type="evidence" value="ECO:0007669"/>
    <property type="project" value="UniProtKB-KW"/>
</dbReference>